<evidence type="ECO:0000259" key="3">
    <source>
        <dbReference type="Pfam" id="PF08341"/>
    </source>
</evidence>
<feature type="domain" description="SpaA-like prealbumin fold" evidence="4">
    <location>
        <begin position="54"/>
        <end position="122"/>
    </location>
</feature>
<dbReference type="Proteomes" id="UP000539953">
    <property type="component" value="Unassembled WGS sequence"/>
</dbReference>
<dbReference type="InterPro" id="IPR041033">
    <property type="entry name" value="SpaA_PFL_dom_1"/>
</dbReference>
<gene>
    <name evidence="5" type="ORF">HNQ47_000548</name>
</gene>
<feature type="compositionally biased region" description="Low complexity" evidence="1">
    <location>
        <begin position="416"/>
        <end position="429"/>
    </location>
</feature>
<evidence type="ECO:0000256" key="2">
    <source>
        <dbReference type="SAM" id="SignalP"/>
    </source>
</evidence>
<name>A0A7W8FUF3_9FIRM</name>
<evidence type="ECO:0000256" key="1">
    <source>
        <dbReference type="SAM" id="MobiDB-lite"/>
    </source>
</evidence>
<comment type="caution">
    <text evidence="5">The sequence shown here is derived from an EMBL/GenBank/DDBJ whole genome shotgun (WGS) entry which is preliminary data.</text>
</comment>
<keyword evidence="2" id="KW-0732">Signal</keyword>
<keyword evidence="6" id="KW-1185">Reference proteome</keyword>
<accession>A0A7W8FUF3</accession>
<dbReference type="Gene3D" id="2.60.40.10">
    <property type="entry name" value="Immunoglobulins"/>
    <property type="match status" value="1"/>
</dbReference>
<protein>
    <recommendedName>
        <fullName evidence="7">Prealbumin-like fold domain-containing protein</fullName>
    </recommendedName>
</protein>
<feature type="signal peptide" evidence="2">
    <location>
        <begin position="1"/>
        <end position="21"/>
    </location>
</feature>
<sequence>MKRAGMYAFFFVCLFTGFFFCADKVSAAACTTSSACPTETTVDDSLPDDLTQPVIIQKTDPNGAQLSDAELSVVDSNGVVQTNIVTTYNTTTLNLSKGEYFLHESGVPDGYQKAKDIWFSVNPTVDSRNGKYISTDSVQFTGLTEKGGVRQDTEFGKIVYCINPEKKGMPVPQLASISPMSVSDSEYFIVYGNADKLSACWTMYEDSAAYEQKLANLNKEFNYLVNQGYKKLGEPFEGMTDAQSYAATQLAIWATLEPGVRQMQYGFNSGWAIWDNPQNFEFNNGSQIYGQAAAFLNFANLLYNDDPAINTYYMSEESSTDRDTIIAKAKELFENAQNADELANTQYDHYMLYYSEQDGYCGTISEYQNLISAAASSDPITITMIDEPIPEEKEETPKEEKETPKEEKKTPKAETKTVNTQTVQTNGVNTGTTTNMMMWAMTAISALGAAMLIKKEAE</sequence>
<dbReference type="EMBL" id="JACHHK010000002">
    <property type="protein sequence ID" value="MBB5182529.1"/>
    <property type="molecule type" value="Genomic_DNA"/>
</dbReference>
<feature type="compositionally biased region" description="Basic and acidic residues" evidence="1">
    <location>
        <begin position="395"/>
        <end position="415"/>
    </location>
</feature>
<organism evidence="5 6">
    <name type="scientific">Catenisphaera adipataccumulans</name>
    <dbReference type="NCBI Taxonomy" id="700500"/>
    <lineage>
        <taxon>Bacteria</taxon>
        <taxon>Bacillati</taxon>
        <taxon>Bacillota</taxon>
        <taxon>Erysipelotrichia</taxon>
        <taxon>Erysipelotrichales</taxon>
        <taxon>Erysipelotrichaceae</taxon>
        <taxon>Catenisphaera</taxon>
    </lineage>
</organism>
<proteinExistence type="predicted"/>
<dbReference type="AlphaFoldDB" id="A0A7W8FUF3"/>
<dbReference type="Pfam" id="PF08341">
    <property type="entry name" value="TED"/>
    <property type="match status" value="1"/>
</dbReference>
<dbReference type="InterPro" id="IPR013552">
    <property type="entry name" value="Thioester_dom"/>
</dbReference>
<feature type="domain" description="Thioester" evidence="3">
    <location>
        <begin position="158"/>
        <end position="256"/>
    </location>
</feature>
<evidence type="ECO:0008006" key="7">
    <source>
        <dbReference type="Google" id="ProtNLM"/>
    </source>
</evidence>
<feature type="chain" id="PRO_5038656768" description="Prealbumin-like fold domain-containing protein" evidence="2">
    <location>
        <begin position="22"/>
        <end position="458"/>
    </location>
</feature>
<dbReference type="RefSeq" id="WP_183327301.1">
    <property type="nucleotide sequence ID" value="NZ_JACHHK010000002.1"/>
</dbReference>
<feature type="region of interest" description="Disordered" evidence="1">
    <location>
        <begin position="386"/>
        <end position="429"/>
    </location>
</feature>
<reference evidence="5 6" key="1">
    <citation type="submission" date="2020-08" db="EMBL/GenBank/DDBJ databases">
        <title>Genomic Encyclopedia of Type Strains, Phase IV (KMG-IV): sequencing the most valuable type-strain genomes for metagenomic binning, comparative biology and taxonomic classification.</title>
        <authorList>
            <person name="Goeker M."/>
        </authorList>
    </citation>
    <scope>NUCLEOTIDE SEQUENCE [LARGE SCALE GENOMIC DNA]</scope>
    <source>
        <strain evidence="5 6">DSM 25799</strain>
    </source>
</reference>
<dbReference type="InterPro" id="IPR013783">
    <property type="entry name" value="Ig-like_fold"/>
</dbReference>
<dbReference type="Pfam" id="PF17802">
    <property type="entry name" value="SpaA"/>
    <property type="match status" value="1"/>
</dbReference>
<evidence type="ECO:0000259" key="4">
    <source>
        <dbReference type="Pfam" id="PF17802"/>
    </source>
</evidence>
<evidence type="ECO:0000313" key="6">
    <source>
        <dbReference type="Proteomes" id="UP000539953"/>
    </source>
</evidence>
<evidence type="ECO:0000313" key="5">
    <source>
        <dbReference type="EMBL" id="MBB5182529.1"/>
    </source>
</evidence>